<reference evidence="2" key="1">
    <citation type="journal article" date="2013" name="Stand. Genomic Sci.">
        <title>Complete genome sequence of Desulfocapsa sulfexigens, a marine deltaproteobacterium specialized in disproportionating inorganic sulfur compounds.</title>
        <authorList>
            <person name="Finster K.W."/>
            <person name="Kjeldsen K.U."/>
            <person name="Kube M."/>
            <person name="Reinhardt R."/>
            <person name="Mussmann M."/>
            <person name="Amann R."/>
            <person name="Schreiber L."/>
        </authorList>
    </citation>
    <scope>NUCLEOTIDE SEQUENCE [LARGE SCALE GENOMIC DNA]</scope>
    <source>
        <strain evidence="2">DSM 10523 / SB164P1</strain>
    </source>
</reference>
<name>M1NCF8_DESSD</name>
<dbReference type="AlphaFoldDB" id="M1NCF8"/>
<evidence type="ECO:0000313" key="2">
    <source>
        <dbReference type="Proteomes" id="UP000011721"/>
    </source>
</evidence>
<accession>M1NCF8</accession>
<organism evidence="1 2">
    <name type="scientific">Desulfocapsa sulfexigens (strain DSM 10523 / SB164P1)</name>
    <dbReference type="NCBI Taxonomy" id="1167006"/>
    <lineage>
        <taxon>Bacteria</taxon>
        <taxon>Pseudomonadati</taxon>
        <taxon>Thermodesulfobacteriota</taxon>
        <taxon>Desulfobulbia</taxon>
        <taxon>Desulfobulbales</taxon>
        <taxon>Desulfocapsaceae</taxon>
        <taxon>Desulfocapsa</taxon>
    </lineage>
</organism>
<dbReference type="HOGENOM" id="CLU_2878568_0_0_7"/>
<gene>
    <name evidence="1" type="ordered locus">UWK_00870</name>
</gene>
<proteinExistence type="predicted"/>
<dbReference type="EMBL" id="CP003985">
    <property type="protein sequence ID" value="AGF77444.1"/>
    <property type="molecule type" value="Genomic_DNA"/>
</dbReference>
<dbReference type="Proteomes" id="UP000011721">
    <property type="component" value="Chromosome"/>
</dbReference>
<keyword evidence="2" id="KW-1185">Reference proteome</keyword>
<dbReference type="KEGG" id="dsf:UWK_00870"/>
<dbReference type="RefSeq" id="WP_015403140.1">
    <property type="nucleotide sequence ID" value="NC_020304.1"/>
</dbReference>
<evidence type="ECO:0000313" key="1">
    <source>
        <dbReference type="EMBL" id="AGF77444.1"/>
    </source>
</evidence>
<protein>
    <submittedName>
        <fullName evidence="1">Uncharacterized protein</fullName>
    </submittedName>
</protein>
<sequence>MIDIEKTHLRPAGKGFVLAAIGDGLPIMRRLVEAYTGKDNKKYIKLNGDITPLLPSHMFMSGN</sequence>